<dbReference type="EMBL" id="SOSA01000248">
    <property type="protein sequence ID" value="THC93714.1"/>
    <property type="molecule type" value="Genomic_DNA"/>
</dbReference>
<evidence type="ECO:0000313" key="3">
    <source>
        <dbReference type="Proteomes" id="UP000308092"/>
    </source>
</evidence>
<sequence>MADVEMKDTSGASARTKGSSKASESANDGKKRFEVKKALSAKRIKAHLRPKNARLLGGFAT</sequence>
<evidence type="ECO:0000313" key="2">
    <source>
        <dbReference type="EMBL" id="THC93714.1"/>
    </source>
</evidence>
<keyword evidence="3" id="KW-1185">Reference proteome</keyword>
<dbReference type="VEuPathDB" id="FungiDB:EYZ11_006790"/>
<organism evidence="2 3">
    <name type="scientific">Aspergillus tanneri</name>
    <dbReference type="NCBI Taxonomy" id="1220188"/>
    <lineage>
        <taxon>Eukaryota</taxon>
        <taxon>Fungi</taxon>
        <taxon>Dikarya</taxon>
        <taxon>Ascomycota</taxon>
        <taxon>Pezizomycotina</taxon>
        <taxon>Eurotiomycetes</taxon>
        <taxon>Eurotiomycetidae</taxon>
        <taxon>Eurotiales</taxon>
        <taxon>Aspergillaceae</taxon>
        <taxon>Aspergillus</taxon>
        <taxon>Aspergillus subgen. Circumdati</taxon>
    </lineage>
</organism>
<gene>
    <name evidence="2" type="ORF">EYZ11_006790</name>
</gene>
<feature type="region of interest" description="Disordered" evidence="1">
    <location>
        <begin position="1"/>
        <end position="34"/>
    </location>
</feature>
<name>A0A4V3UP59_9EURO</name>
<accession>A0A4V3UP59</accession>
<feature type="compositionally biased region" description="Polar residues" evidence="1">
    <location>
        <begin position="10"/>
        <end position="26"/>
    </location>
</feature>
<evidence type="ECO:0000256" key="1">
    <source>
        <dbReference type="SAM" id="MobiDB-lite"/>
    </source>
</evidence>
<comment type="caution">
    <text evidence="2">The sequence shown here is derived from an EMBL/GenBank/DDBJ whole genome shotgun (WGS) entry which is preliminary data.</text>
</comment>
<dbReference type="AlphaFoldDB" id="A0A4V3UP59"/>
<dbReference type="Proteomes" id="UP000308092">
    <property type="component" value="Unassembled WGS sequence"/>
</dbReference>
<proteinExistence type="predicted"/>
<reference evidence="2 3" key="1">
    <citation type="submission" date="2019-03" db="EMBL/GenBank/DDBJ databases">
        <title>The genome sequence of a newly discovered highly antifungal drug resistant Aspergillus species, Aspergillus tanneri NIH 1004.</title>
        <authorList>
            <person name="Mounaud S."/>
            <person name="Singh I."/>
            <person name="Joardar V."/>
            <person name="Pakala S."/>
            <person name="Pakala S."/>
            <person name="Venepally P."/>
            <person name="Hoover J."/>
            <person name="Nierman W."/>
            <person name="Chung J."/>
            <person name="Losada L."/>
        </authorList>
    </citation>
    <scope>NUCLEOTIDE SEQUENCE [LARGE SCALE GENOMIC DNA]</scope>
    <source>
        <strain evidence="2 3">NIH1004</strain>
    </source>
</reference>
<protein>
    <submittedName>
        <fullName evidence="2">Uncharacterized protein</fullName>
    </submittedName>
</protein>